<dbReference type="InterPro" id="IPR012337">
    <property type="entry name" value="RNaseH-like_sf"/>
</dbReference>
<dbReference type="Gene3D" id="1.10.10.10">
    <property type="entry name" value="Winged helix-like DNA-binding domain superfamily/Winged helix DNA-binding domain"/>
    <property type="match status" value="1"/>
</dbReference>
<dbReference type="Pfam" id="PF09039">
    <property type="entry name" value="HTH_Tnp_Mu_2"/>
    <property type="match status" value="1"/>
</dbReference>
<dbReference type="InterPro" id="IPR009057">
    <property type="entry name" value="Homeodomain-like_sf"/>
</dbReference>
<dbReference type="SUPFAM" id="SSF46955">
    <property type="entry name" value="Putative DNA-binding domain"/>
    <property type="match status" value="1"/>
</dbReference>
<dbReference type="Pfam" id="PF09299">
    <property type="entry name" value="Mu-transpos_C"/>
    <property type="match status" value="1"/>
</dbReference>
<dbReference type="RefSeq" id="WP_102773496.1">
    <property type="nucleotide sequence ID" value="NZ_POQS01000003.1"/>
</dbReference>
<dbReference type="Proteomes" id="UP000235994">
    <property type="component" value="Unassembled WGS sequence"/>
</dbReference>
<dbReference type="Pfam" id="PF02914">
    <property type="entry name" value="DDE_2"/>
    <property type="match status" value="1"/>
</dbReference>
<sequence>MTREWFAAQELAGLPGMPGTERGVNGWGERGRITRRKRSKGKGWEYAFPSLPVETQAALLKRDAPPVPAAPARPPVAAPDRAGLWDAYDRRPQSLKDEAARRLSALQAVERLVAAGTGRSRAVEETAKAFGESRPTLYRWAKLVAGLDPADWLAALVPAYTGRTAKAECDERAWDFFKAEWLRAEAPSIATAYDRMVRAAREQGWVVPSRNTVTRWANEIPRTLRVLKREGEHAMMRLYPSQHRTVRDLYAMAWINGDGYQHNVFVRFPDGTIGRPKTWFWQDIYSRRIVGYRTDRTEHSDMIRLALGDVIERYGIPEHATIDNTRAAANKWLTAGVQTRYRFKVREEDPVGLMPQLGIKLHWTSVHNGKGHGQAKPVERAFGVGGIGEYVDKHPKFAGAYTGPNVMAKPENYQSTAVEWDVFVQVLRAEIDAWNARTGRRTEICAGELSFDQAFRDSYERSAHLIRRATEAQRRMWMLAAESVTVQRDASVALAIGKGPSGRNRYACDALIEHVGRKVVVRFDPDSLHECVHLYQLDGRYIGQADCMMAAGFGDTSAGREWRRQHKQRLKAAKQMAEAEIRMSAIEAADYMPDPQPDPETPPQTNVVRGAWKAPAKKVANSDVVPEAEGEMPAERHRFDDFILGQMEQWKRGQV</sequence>
<feature type="domain" description="HTH Mu-type" evidence="2">
    <location>
        <begin position="2"/>
        <end position="67"/>
    </location>
</feature>
<dbReference type="Gene3D" id="1.10.10.60">
    <property type="entry name" value="Homeodomain-like"/>
    <property type="match status" value="2"/>
</dbReference>
<dbReference type="SUPFAM" id="SSF50610">
    <property type="entry name" value="mu transposase, C-terminal domain"/>
    <property type="match status" value="1"/>
</dbReference>
<dbReference type="Gene3D" id="3.30.420.10">
    <property type="entry name" value="Ribonuclease H-like superfamily/Ribonuclease H"/>
    <property type="match status" value="1"/>
</dbReference>
<evidence type="ECO:0000313" key="3">
    <source>
        <dbReference type="EMBL" id="PND33747.1"/>
    </source>
</evidence>
<dbReference type="SUPFAM" id="SSF46689">
    <property type="entry name" value="Homeodomain-like"/>
    <property type="match status" value="2"/>
</dbReference>
<dbReference type="GO" id="GO:0004803">
    <property type="term" value="F:transposase activity"/>
    <property type="evidence" value="ECO:0007669"/>
    <property type="project" value="InterPro"/>
</dbReference>
<reference evidence="3 4" key="1">
    <citation type="submission" date="2018-01" db="EMBL/GenBank/DDBJ databases">
        <title>The draft genome of an aniline degradation strain ANB-1.</title>
        <authorList>
            <person name="Zhang L."/>
            <person name="Jiang J."/>
        </authorList>
    </citation>
    <scope>NUCLEOTIDE SEQUENCE [LARGE SCALE GENOMIC DNA]</scope>
    <source>
        <strain evidence="3 4">ANB-1</strain>
    </source>
</reference>
<dbReference type="InterPro" id="IPR009004">
    <property type="entry name" value="Transposase_Mu_C"/>
</dbReference>
<dbReference type="InterPro" id="IPR015378">
    <property type="entry name" value="Transposase-like_Mu_C"/>
</dbReference>
<keyword evidence="3" id="KW-0238">DNA-binding</keyword>
<proteinExistence type="predicted"/>
<dbReference type="InterPro" id="IPR009061">
    <property type="entry name" value="DNA-bd_dom_put_sf"/>
</dbReference>
<dbReference type="InterPro" id="IPR036397">
    <property type="entry name" value="RNaseH_sf"/>
</dbReference>
<gene>
    <name evidence="3" type="ORF">C1I89_15010</name>
</gene>
<dbReference type="EMBL" id="POQS01000003">
    <property type="protein sequence ID" value="PND33747.1"/>
    <property type="molecule type" value="Genomic_DNA"/>
</dbReference>
<comment type="caution">
    <text evidence="3">The sequence shown here is derived from an EMBL/GenBank/DDBJ whole genome shotgun (WGS) entry which is preliminary data.</text>
</comment>
<evidence type="ECO:0000259" key="2">
    <source>
        <dbReference type="PROSITE" id="PS51702"/>
    </source>
</evidence>
<feature type="region of interest" description="Disordered" evidence="1">
    <location>
        <begin position="13"/>
        <end position="38"/>
    </location>
</feature>
<organism evidence="3 4">
    <name type="scientific">Achromobacter pulmonis</name>
    <dbReference type="NCBI Taxonomy" id="1389932"/>
    <lineage>
        <taxon>Bacteria</taxon>
        <taxon>Pseudomonadati</taxon>
        <taxon>Pseudomonadota</taxon>
        <taxon>Betaproteobacteria</taxon>
        <taxon>Burkholderiales</taxon>
        <taxon>Alcaligenaceae</taxon>
        <taxon>Achromobacter</taxon>
    </lineage>
</organism>
<protein>
    <submittedName>
        <fullName evidence="3">DNA-binding protein</fullName>
    </submittedName>
</protein>
<dbReference type="Gene3D" id="2.30.30.130">
    <property type="entry name" value="Transposase, Mu, C-terminal"/>
    <property type="match status" value="1"/>
</dbReference>
<evidence type="ECO:0000256" key="1">
    <source>
        <dbReference type="SAM" id="MobiDB-lite"/>
    </source>
</evidence>
<dbReference type="GO" id="GO:0015074">
    <property type="term" value="P:DNA integration"/>
    <property type="evidence" value="ECO:0007669"/>
    <property type="project" value="InterPro"/>
</dbReference>
<dbReference type="AlphaFoldDB" id="A0A2N8KJV8"/>
<dbReference type="GO" id="GO:0006313">
    <property type="term" value="P:DNA transposition"/>
    <property type="evidence" value="ECO:0007669"/>
    <property type="project" value="InterPro"/>
</dbReference>
<dbReference type="InterPro" id="IPR004189">
    <property type="entry name" value="Phage_Mu_transposase"/>
</dbReference>
<dbReference type="GO" id="GO:0003677">
    <property type="term" value="F:DNA binding"/>
    <property type="evidence" value="ECO:0007669"/>
    <property type="project" value="UniProtKB-KW"/>
</dbReference>
<dbReference type="InterPro" id="IPR015126">
    <property type="entry name" value="Mu_I-gamma"/>
</dbReference>
<evidence type="ECO:0000313" key="4">
    <source>
        <dbReference type="Proteomes" id="UP000235994"/>
    </source>
</evidence>
<dbReference type="InterPro" id="IPR036388">
    <property type="entry name" value="WH-like_DNA-bd_sf"/>
</dbReference>
<keyword evidence="4" id="KW-1185">Reference proteome</keyword>
<dbReference type="Pfam" id="PF02316">
    <property type="entry name" value="HTH_Tnp_Mu_1"/>
    <property type="match status" value="1"/>
</dbReference>
<name>A0A2N8KJV8_9BURK</name>
<dbReference type="Gene3D" id="6.10.250.2550">
    <property type="match status" value="1"/>
</dbReference>
<dbReference type="InterPro" id="IPR003314">
    <property type="entry name" value="Mu-type_HTH"/>
</dbReference>
<dbReference type="SUPFAM" id="SSF53098">
    <property type="entry name" value="Ribonuclease H-like"/>
    <property type="match status" value="1"/>
</dbReference>
<dbReference type="PROSITE" id="PS51702">
    <property type="entry name" value="HTH_MU"/>
    <property type="match status" value="1"/>
</dbReference>
<accession>A0A2N8KJV8</accession>